<proteinExistence type="predicted"/>
<dbReference type="GO" id="GO:0016020">
    <property type="term" value="C:membrane"/>
    <property type="evidence" value="ECO:0007669"/>
    <property type="project" value="UniProtKB-SubCell"/>
</dbReference>
<feature type="transmembrane region" description="Helical" evidence="5">
    <location>
        <begin position="61"/>
        <end position="81"/>
    </location>
</feature>
<gene>
    <name evidence="6" type="ORF">CJ305_06710</name>
</gene>
<dbReference type="AlphaFoldDB" id="A0A2G1VSA4"/>
<dbReference type="PANTHER" id="PTHR37306">
    <property type="entry name" value="COLICIN V PRODUCTION PROTEIN"/>
    <property type="match status" value="1"/>
</dbReference>
<dbReference type="Proteomes" id="UP000229433">
    <property type="component" value="Unassembled WGS sequence"/>
</dbReference>
<evidence type="ECO:0000256" key="1">
    <source>
        <dbReference type="ARBA" id="ARBA00004141"/>
    </source>
</evidence>
<evidence type="ECO:0000256" key="2">
    <source>
        <dbReference type="ARBA" id="ARBA00022692"/>
    </source>
</evidence>
<keyword evidence="3 5" id="KW-1133">Transmembrane helix</keyword>
<keyword evidence="7" id="KW-1185">Reference proteome</keyword>
<evidence type="ECO:0000256" key="4">
    <source>
        <dbReference type="ARBA" id="ARBA00023136"/>
    </source>
</evidence>
<dbReference type="EMBL" id="NQXA01000003">
    <property type="protein sequence ID" value="PHQ29662.1"/>
    <property type="molecule type" value="Genomic_DNA"/>
</dbReference>
<evidence type="ECO:0000313" key="7">
    <source>
        <dbReference type="Proteomes" id="UP000229433"/>
    </source>
</evidence>
<evidence type="ECO:0000256" key="5">
    <source>
        <dbReference type="SAM" id="Phobius"/>
    </source>
</evidence>
<sequence length="182" mass="20074">MNYLDIILGVILLIGLYKGIKNGLLIEIASLLALVLGVYGAIHFSFYAADYLNDRTDWEPATLNLIAFAITFLVIVLIITLAGKLLTKLASIIMLGILNKLLGGAFGLLKTAFILSVLLMFISSITERFNLIDEETKESSVLYPIVKPLAPAILPNVLNELEKLRDEKENREPIEVDATETL</sequence>
<feature type="transmembrane region" description="Helical" evidence="5">
    <location>
        <begin position="31"/>
        <end position="49"/>
    </location>
</feature>
<dbReference type="PANTHER" id="PTHR37306:SF1">
    <property type="entry name" value="COLICIN V PRODUCTION PROTEIN"/>
    <property type="match status" value="1"/>
</dbReference>
<comment type="caution">
    <text evidence="6">The sequence shown here is derived from an EMBL/GenBank/DDBJ whole genome shotgun (WGS) entry which is preliminary data.</text>
</comment>
<reference evidence="6 7" key="1">
    <citation type="submission" date="2017-08" db="EMBL/GenBank/DDBJ databases">
        <title>The whole genome shortgun sequences of strain Leeuwenhoekiella nanhaiensis G18 from the South China Sea.</title>
        <authorList>
            <person name="Liu Q."/>
        </authorList>
    </citation>
    <scope>NUCLEOTIDE SEQUENCE [LARGE SCALE GENOMIC DNA]</scope>
    <source>
        <strain evidence="6 7">G18</strain>
    </source>
</reference>
<keyword evidence="4 5" id="KW-0472">Membrane</keyword>
<name>A0A2G1VSA4_9FLAO</name>
<dbReference type="Pfam" id="PF02674">
    <property type="entry name" value="Colicin_V"/>
    <property type="match status" value="1"/>
</dbReference>
<dbReference type="InterPro" id="IPR003825">
    <property type="entry name" value="Colicin-V_CvpA"/>
</dbReference>
<evidence type="ECO:0000256" key="3">
    <source>
        <dbReference type="ARBA" id="ARBA00022989"/>
    </source>
</evidence>
<feature type="transmembrane region" description="Helical" evidence="5">
    <location>
        <begin position="101"/>
        <end position="122"/>
    </location>
</feature>
<evidence type="ECO:0000313" key="6">
    <source>
        <dbReference type="EMBL" id="PHQ29662.1"/>
    </source>
</evidence>
<keyword evidence="2 5" id="KW-0812">Transmembrane</keyword>
<organism evidence="6 7">
    <name type="scientific">Leeuwenhoekiella nanhaiensis</name>
    <dbReference type="NCBI Taxonomy" id="1655491"/>
    <lineage>
        <taxon>Bacteria</taxon>
        <taxon>Pseudomonadati</taxon>
        <taxon>Bacteroidota</taxon>
        <taxon>Flavobacteriia</taxon>
        <taxon>Flavobacteriales</taxon>
        <taxon>Flavobacteriaceae</taxon>
        <taxon>Leeuwenhoekiella</taxon>
    </lineage>
</organism>
<dbReference type="OrthoDB" id="9799585at2"/>
<dbReference type="RefSeq" id="WP_099645503.1">
    <property type="nucleotide sequence ID" value="NZ_KZ319289.1"/>
</dbReference>
<comment type="subcellular location">
    <subcellularLocation>
        <location evidence="1">Membrane</location>
        <topology evidence="1">Multi-pass membrane protein</topology>
    </subcellularLocation>
</comment>
<dbReference type="GO" id="GO:0009403">
    <property type="term" value="P:toxin biosynthetic process"/>
    <property type="evidence" value="ECO:0007669"/>
    <property type="project" value="InterPro"/>
</dbReference>
<protein>
    <submittedName>
        <fullName evidence="6">Colicin V production protein</fullName>
    </submittedName>
</protein>
<accession>A0A2G1VSA4</accession>